<dbReference type="EMBL" id="JACHIM010000002">
    <property type="protein sequence ID" value="MBB5073398.1"/>
    <property type="molecule type" value="Genomic_DNA"/>
</dbReference>
<gene>
    <name evidence="1" type="ORF">HNQ69_000519</name>
</gene>
<protein>
    <submittedName>
        <fullName evidence="1">Prephenate dehydratase</fullName>
    </submittedName>
</protein>
<name>A0A840NSM0_9HYPH</name>
<sequence length="46" mass="5345">MIPIENTFAGRVADIHYLLPQSSLYIIGEYFFAYPFSTHGSTWRYA</sequence>
<evidence type="ECO:0000313" key="1">
    <source>
        <dbReference type="EMBL" id="MBB5073398.1"/>
    </source>
</evidence>
<reference evidence="1 2" key="1">
    <citation type="submission" date="2020-08" db="EMBL/GenBank/DDBJ databases">
        <title>Genomic Encyclopedia of Type Strains, Phase IV (KMG-IV): sequencing the most valuable type-strain genomes for metagenomic binning, comparative biology and taxonomic classification.</title>
        <authorList>
            <person name="Goeker M."/>
        </authorList>
    </citation>
    <scope>NUCLEOTIDE SEQUENCE [LARGE SCALE GENOMIC DNA]</scope>
    <source>
        <strain evidence="1 2">DSM 28538</strain>
    </source>
</reference>
<organism evidence="1 2">
    <name type="scientific">Bartonella callosciuri</name>
    <dbReference type="NCBI Taxonomy" id="686223"/>
    <lineage>
        <taxon>Bacteria</taxon>
        <taxon>Pseudomonadati</taxon>
        <taxon>Pseudomonadota</taxon>
        <taxon>Alphaproteobacteria</taxon>
        <taxon>Hyphomicrobiales</taxon>
        <taxon>Bartonellaceae</taxon>
        <taxon>Bartonella</taxon>
    </lineage>
</organism>
<dbReference type="AlphaFoldDB" id="A0A840NSM0"/>
<keyword evidence="2" id="KW-1185">Reference proteome</keyword>
<dbReference type="Proteomes" id="UP000561417">
    <property type="component" value="Unassembled WGS sequence"/>
</dbReference>
<comment type="caution">
    <text evidence="1">The sequence shown here is derived from an EMBL/GenBank/DDBJ whole genome shotgun (WGS) entry which is preliminary data.</text>
</comment>
<accession>A0A840NSM0</accession>
<dbReference type="SUPFAM" id="SSF53850">
    <property type="entry name" value="Periplasmic binding protein-like II"/>
    <property type="match status" value="1"/>
</dbReference>
<proteinExistence type="predicted"/>
<evidence type="ECO:0000313" key="2">
    <source>
        <dbReference type="Proteomes" id="UP000561417"/>
    </source>
</evidence>